<name>A0A4T0GZB6_WALIC</name>
<keyword evidence="1" id="KW-1133">Transmembrane helix</keyword>
<evidence type="ECO:0000313" key="3">
    <source>
        <dbReference type="EMBL" id="TIB07999.1"/>
    </source>
</evidence>
<keyword evidence="2" id="KW-0732">Signal</keyword>
<dbReference type="PANTHER" id="PTHR45036:SF1">
    <property type="entry name" value="METHYLTRANSFERASE LIKE 7A"/>
    <property type="match status" value="1"/>
</dbReference>
<keyword evidence="1" id="KW-0472">Membrane</keyword>
<dbReference type="EMBL" id="SPOF01000069">
    <property type="protein sequence ID" value="TIB07999.1"/>
    <property type="molecule type" value="Genomic_DNA"/>
</dbReference>
<feature type="signal peptide" evidence="2">
    <location>
        <begin position="1"/>
        <end position="25"/>
    </location>
</feature>
<dbReference type="Pfam" id="PF13489">
    <property type="entry name" value="Methyltransf_23"/>
    <property type="match status" value="1"/>
</dbReference>
<feature type="chain" id="PRO_5030101436" description="Methyltransferase-like protein 7B" evidence="2">
    <location>
        <begin position="26"/>
        <end position="323"/>
    </location>
</feature>
<dbReference type="Proteomes" id="UP000306954">
    <property type="component" value="Unassembled WGS sequence"/>
</dbReference>
<dbReference type="CDD" id="cd02440">
    <property type="entry name" value="AdoMet_MTases"/>
    <property type="match status" value="1"/>
</dbReference>
<reference evidence="3 4" key="1">
    <citation type="submission" date="2019-03" db="EMBL/GenBank/DDBJ databases">
        <title>Sequencing 23 genomes of Wallemia ichthyophaga.</title>
        <authorList>
            <person name="Gostincar C."/>
        </authorList>
    </citation>
    <scope>NUCLEOTIDE SEQUENCE [LARGE SCALE GENOMIC DNA]</scope>
    <source>
        <strain evidence="3 4">EXF-8621</strain>
    </source>
</reference>
<evidence type="ECO:0000256" key="1">
    <source>
        <dbReference type="SAM" id="Phobius"/>
    </source>
</evidence>
<evidence type="ECO:0000313" key="4">
    <source>
        <dbReference type="Proteomes" id="UP000306954"/>
    </source>
</evidence>
<comment type="caution">
    <text evidence="3">The sequence shown here is derived from an EMBL/GenBank/DDBJ whole genome shotgun (WGS) entry which is preliminary data.</text>
</comment>
<dbReference type="SUPFAM" id="SSF53335">
    <property type="entry name" value="S-adenosyl-L-methionine-dependent methyltransferases"/>
    <property type="match status" value="1"/>
</dbReference>
<evidence type="ECO:0008006" key="5">
    <source>
        <dbReference type="Google" id="ProtNLM"/>
    </source>
</evidence>
<dbReference type="Gene3D" id="3.40.50.150">
    <property type="entry name" value="Vaccinia Virus protein VP39"/>
    <property type="match status" value="1"/>
</dbReference>
<evidence type="ECO:0000256" key="2">
    <source>
        <dbReference type="SAM" id="SignalP"/>
    </source>
</evidence>
<accession>A0A4T0GZB6</accession>
<gene>
    <name evidence="3" type="ORF">E3P90_03839</name>
</gene>
<dbReference type="AlphaFoldDB" id="A0A4T0GZB6"/>
<dbReference type="PANTHER" id="PTHR45036">
    <property type="entry name" value="METHYLTRANSFERASE LIKE 7B"/>
    <property type="match status" value="1"/>
</dbReference>
<dbReference type="InterPro" id="IPR029063">
    <property type="entry name" value="SAM-dependent_MTases_sf"/>
</dbReference>
<protein>
    <recommendedName>
        <fullName evidence="5">Methyltransferase-like protein 7B</fullName>
    </recommendedName>
</protein>
<keyword evidence="1" id="KW-0812">Transmembrane</keyword>
<sequence length="323" mass="36113">MKFTRNVLAFILRSPLHTFLQTVMASVAEATYRKRLEKKEEAVKSECKLSGDPPPSPPLLQRVLDALRPFLIIAMMIIKGFPAAIFFQMTHPSIHLFNPFRWIRLVQECGFAKILAFGDVIWRGYKQPLVEQASGKVLEIGAGTGENLKYYKNDNIETLYALEPEQALSKILAENIVKNGFADKSLLIPVGIDDRNKLGTYGVAENTFDTIVLVQVCCSLPNASAHFKYLQSLLKPGGKLIMFEHVASADPITRLLQDLYTFAFWKRAALGCELNRPSGLWMKEIGGWDKVSLLRPEIETSGSILPHDIGVFVKASYASMAHN</sequence>
<proteinExistence type="predicted"/>
<organism evidence="3 4">
    <name type="scientific">Wallemia ichthyophaga</name>
    <dbReference type="NCBI Taxonomy" id="245174"/>
    <lineage>
        <taxon>Eukaryota</taxon>
        <taxon>Fungi</taxon>
        <taxon>Dikarya</taxon>
        <taxon>Basidiomycota</taxon>
        <taxon>Wallemiomycotina</taxon>
        <taxon>Wallemiomycetes</taxon>
        <taxon>Wallemiales</taxon>
        <taxon>Wallemiaceae</taxon>
        <taxon>Wallemia</taxon>
    </lineage>
</organism>
<dbReference type="InterPro" id="IPR052356">
    <property type="entry name" value="Thiol_S-MT"/>
</dbReference>
<feature type="transmembrane region" description="Helical" evidence="1">
    <location>
        <begin position="66"/>
        <end position="87"/>
    </location>
</feature>